<keyword evidence="4" id="KW-1185">Reference proteome</keyword>
<feature type="region of interest" description="Disordered" evidence="2">
    <location>
        <begin position="913"/>
        <end position="944"/>
    </location>
</feature>
<dbReference type="AlphaFoldDB" id="A0A1E4SDR0"/>
<dbReference type="GO" id="GO:0019239">
    <property type="term" value="F:deaminase activity"/>
    <property type="evidence" value="ECO:0007669"/>
    <property type="project" value="TreeGrafter"/>
</dbReference>
<dbReference type="EMBL" id="KV453915">
    <property type="protein sequence ID" value="ODV77635.1"/>
    <property type="molecule type" value="Genomic_DNA"/>
</dbReference>
<dbReference type="Proteomes" id="UP000094285">
    <property type="component" value="Unassembled WGS sequence"/>
</dbReference>
<dbReference type="SUPFAM" id="SSF55298">
    <property type="entry name" value="YjgF-like"/>
    <property type="match status" value="1"/>
</dbReference>
<dbReference type="RefSeq" id="XP_020062757.1">
    <property type="nucleotide sequence ID" value="XM_020211233.1"/>
</dbReference>
<evidence type="ECO:0000313" key="3">
    <source>
        <dbReference type="EMBL" id="ODV77635.1"/>
    </source>
</evidence>
<protein>
    <recommendedName>
        <fullName evidence="5">YjgF-like protein</fullName>
    </recommendedName>
</protein>
<proteinExistence type="inferred from homology"/>
<dbReference type="InterPro" id="IPR006175">
    <property type="entry name" value="YjgF/YER057c/UK114"/>
</dbReference>
<reference evidence="4" key="1">
    <citation type="submission" date="2016-05" db="EMBL/GenBank/DDBJ databases">
        <title>Comparative genomics of biotechnologically important yeasts.</title>
        <authorList>
            <consortium name="DOE Joint Genome Institute"/>
            <person name="Riley R."/>
            <person name="Haridas S."/>
            <person name="Wolfe K.H."/>
            <person name="Lopes M.R."/>
            <person name="Hittinger C.T."/>
            <person name="Goker M."/>
            <person name="Salamov A."/>
            <person name="Wisecaver J."/>
            <person name="Long T.M."/>
            <person name="Aerts A.L."/>
            <person name="Barry K."/>
            <person name="Choi C."/>
            <person name="Clum A."/>
            <person name="Coughlan A.Y."/>
            <person name="Deshpande S."/>
            <person name="Douglass A.P."/>
            <person name="Hanson S.J."/>
            <person name="Klenk H.-P."/>
            <person name="Labutti K."/>
            <person name="Lapidus A."/>
            <person name="Lindquist E."/>
            <person name="Lipzen A."/>
            <person name="Meier-Kolthoff J.P."/>
            <person name="Ohm R.A."/>
            <person name="Otillar R.P."/>
            <person name="Pangilinan J."/>
            <person name="Peng Y."/>
            <person name="Rokas A."/>
            <person name="Rosa C.A."/>
            <person name="Scheuner C."/>
            <person name="Sibirny A.A."/>
            <person name="Slot J.C."/>
            <person name="Stielow J.B."/>
            <person name="Sun H."/>
            <person name="Kurtzman C.P."/>
            <person name="Blackwell M."/>
            <person name="Grigoriev I.V."/>
            <person name="Jeffries T.W."/>
        </authorList>
    </citation>
    <scope>NUCLEOTIDE SEQUENCE [LARGE SCALE GENOMIC DNA]</scope>
    <source>
        <strain evidence="4">NRRL Y-17324</strain>
    </source>
</reference>
<feature type="compositionally biased region" description="Acidic residues" evidence="2">
    <location>
        <begin position="385"/>
        <end position="401"/>
    </location>
</feature>
<dbReference type="InterPro" id="IPR006056">
    <property type="entry name" value="RidA"/>
</dbReference>
<feature type="region of interest" description="Disordered" evidence="2">
    <location>
        <begin position="385"/>
        <end position="447"/>
    </location>
</feature>
<feature type="compositionally biased region" description="Basic residues" evidence="2">
    <location>
        <begin position="921"/>
        <end position="939"/>
    </location>
</feature>
<dbReference type="NCBIfam" id="TIGR00004">
    <property type="entry name" value="Rid family detoxifying hydrolase"/>
    <property type="match status" value="1"/>
</dbReference>
<dbReference type="Pfam" id="PF01042">
    <property type="entry name" value="Ribonuc_L-PSP"/>
    <property type="match status" value="1"/>
</dbReference>
<dbReference type="GeneID" id="30985369"/>
<dbReference type="PROSITE" id="PS01094">
    <property type="entry name" value="UPF0076"/>
    <property type="match status" value="1"/>
</dbReference>
<dbReference type="InterPro" id="IPR019897">
    <property type="entry name" value="RidA_CS"/>
</dbReference>
<comment type="similarity">
    <text evidence="1">Belongs to the RutC family.</text>
</comment>
<dbReference type="OrthoDB" id="3980110at2759"/>
<evidence type="ECO:0008006" key="5">
    <source>
        <dbReference type="Google" id="ProtNLM"/>
    </source>
</evidence>
<sequence length="1092" mass="125790">MLDNEIDEDQKVVEFDFPLPINSITQNLVKRHAKISSIIGLPKDDDLLVFIFETAASLCDPFTQPEETEESVLSVDAVSDFLIALSYTKYVQDNHLEVNFVRVDIESIKFELSLAFFKLLRFIHRVLNAENELRTRYVNNDEEHWAQNLPQWTPKPPLDLEEFNLKLIYSIACILILGIYKLFKPTDDSVPYNLMVNPYLHYLLKLWKCHTNIILLGLEIDRRIEFDNHEKGEMMDTPEIVKQTLKGSSSIRYILSWIINQNPSLFYDEDITDIEELETNDMKKESLLNFIQPILRKKINGGSLLIDMRLVIIGLLIINTGISYTPGLYQKEEEPSANEDEATRRLNRIKPITELGDILIDLEYEDRFDEDIRYIFEYEFEDEWEKGEDEDSEHLVEDEETDDRKINNGTNEMVHGSNEIKDQDGQAAMRSPDSTSIEFDDKGRDWRDVPRGQNSEFQEWFLTKLEKYEQLQNKQDSDDFFNSWNELYETFEYLSTTSIEGDVESETKLGQVVINSISKAIKQEVENLHASDDLKKSEVSQSAITPDKIYQYWLTSATEKSVQITQENNKLIVPILSITRFEIFLHNNSKLARCLMDEMLMCNGYRRVLIWFLTHNLNLSTLLIDYVFELLVGIRGSNQGQAPYNFTRKGDKLELSEIERLMLLHEFLTNSSMYLSSTEGIEIDDGYKVVLAESIAMKYMSLMCLMINQLMRIGIIDLNRPKNAEGVDDDIHDYRNELQVLLINWVGKLPEARRLFFMVKNYNEDKRDDEVTEVIGSELGESTMAAQIELLEKFQTLRTQEVSEYLENNESDMKLIANLARKFELYLGMVLTPKESGINNNELKNIQQHFAMFFEYFNTLCRIEFVAEYLFEKFETVISTGQNEVKPTSLSHEAAANEFADAEFSAEFLATPAGVDNTKPKSTKPKKSNKKKNRKKRNNQLRSAIPRSLQFTAKRMSSFTPHQVKTATAPGPAAPYSQAVKINGFVYVSGQIPYTAQNKPLPAGASIEEQAEQVIQNVSNILEAANSSLKHVVKANIFLTDMKKQFAPFNSVYGKYFDEMKPARSCVAVKELPLGVDLEMEVVAVEKEDPKL</sequence>
<dbReference type="CDD" id="cd00448">
    <property type="entry name" value="YjgF_YER057c_UK114_family"/>
    <property type="match status" value="1"/>
</dbReference>
<dbReference type="GO" id="GO:0005739">
    <property type="term" value="C:mitochondrion"/>
    <property type="evidence" value="ECO:0007669"/>
    <property type="project" value="UniProtKB-ARBA"/>
</dbReference>
<evidence type="ECO:0000256" key="1">
    <source>
        <dbReference type="ARBA" id="ARBA00010552"/>
    </source>
</evidence>
<evidence type="ECO:0000313" key="4">
    <source>
        <dbReference type="Proteomes" id="UP000094285"/>
    </source>
</evidence>
<dbReference type="PANTHER" id="PTHR11803">
    <property type="entry name" value="2-IMINOBUTANOATE/2-IMINOPROPANOATE DEAMINASE RIDA"/>
    <property type="match status" value="1"/>
</dbReference>
<organism evidence="3 4">
    <name type="scientific">Suhomyces tanzawaensis NRRL Y-17324</name>
    <dbReference type="NCBI Taxonomy" id="984487"/>
    <lineage>
        <taxon>Eukaryota</taxon>
        <taxon>Fungi</taxon>
        <taxon>Dikarya</taxon>
        <taxon>Ascomycota</taxon>
        <taxon>Saccharomycotina</taxon>
        <taxon>Pichiomycetes</taxon>
        <taxon>Debaryomycetaceae</taxon>
        <taxon>Suhomyces</taxon>
    </lineage>
</organism>
<evidence type="ECO:0000256" key="2">
    <source>
        <dbReference type="SAM" id="MobiDB-lite"/>
    </source>
</evidence>
<dbReference type="InterPro" id="IPR035959">
    <property type="entry name" value="RutC-like_sf"/>
</dbReference>
<dbReference type="STRING" id="984487.A0A1E4SDR0"/>
<dbReference type="PANTHER" id="PTHR11803:SF58">
    <property type="entry name" value="PROTEIN HMF1-RELATED"/>
    <property type="match status" value="1"/>
</dbReference>
<dbReference type="FunFam" id="3.30.1330.40:FF:000001">
    <property type="entry name" value="L-PSP family endoribonuclease"/>
    <property type="match status" value="1"/>
</dbReference>
<gene>
    <name evidence="3" type="ORF">CANTADRAFT_8076</name>
</gene>
<dbReference type="GO" id="GO:0005829">
    <property type="term" value="C:cytosol"/>
    <property type="evidence" value="ECO:0007669"/>
    <property type="project" value="TreeGrafter"/>
</dbReference>
<name>A0A1E4SDR0_9ASCO</name>
<dbReference type="Gene3D" id="3.30.1330.40">
    <property type="entry name" value="RutC-like"/>
    <property type="match status" value="1"/>
</dbReference>
<accession>A0A1E4SDR0</accession>